<evidence type="ECO:0000256" key="2">
    <source>
        <dbReference type="ARBA" id="ARBA00023242"/>
    </source>
</evidence>
<evidence type="ECO:0000256" key="1">
    <source>
        <dbReference type="ARBA" id="ARBA00004123"/>
    </source>
</evidence>
<organism evidence="3 4">
    <name type="scientific">Nyssa sinensis</name>
    <dbReference type="NCBI Taxonomy" id="561372"/>
    <lineage>
        <taxon>Eukaryota</taxon>
        <taxon>Viridiplantae</taxon>
        <taxon>Streptophyta</taxon>
        <taxon>Embryophyta</taxon>
        <taxon>Tracheophyta</taxon>
        <taxon>Spermatophyta</taxon>
        <taxon>Magnoliopsida</taxon>
        <taxon>eudicotyledons</taxon>
        <taxon>Gunneridae</taxon>
        <taxon>Pentapetalae</taxon>
        <taxon>asterids</taxon>
        <taxon>Cornales</taxon>
        <taxon>Nyssaceae</taxon>
        <taxon>Nyssa</taxon>
    </lineage>
</organism>
<name>A0A5J5BVR2_9ASTE</name>
<dbReference type="EMBL" id="CM018032">
    <property type="protein sequence ID" value="KAA8546908.1"/>
    <property type="molecule type" value="Genomic_DNA"/>
</dbReference>
<proteinExistence type="predicted"/>
<dbReference type="GO" id="GO:0034472">
    <property type="term" value="P:snRNA 3'-end processing"/>
    <property type="evidence" value="ECO:0007669"/>
    <property type="project" value="TreeGrafter"/>
</dbReference>
<evidence type="ECO:0000313" key="3">
    <source>
        <dbReference type="EMBL" id="KAA8546908.1"/>
    </source>
</evidence>
<dbReference type="GO" id="GO:0032039">
    <property type="term" value="C:integrator complex"/>
    <property type="evidence" value="ECO:0007669"/>
    <property type="project" value="InterPro"/>
</dbReference>
<sequence length="134" mass="15034">MGQSSVVGCPCTADVRDCMQKVWALKYAEEACYNGTLIIEAFRSGLEIATDNFLTLRDNNDNWDVITESLLDTDENLKEMEKLGFVCSCVMDSVKAGGYKVAPPDLWEIKLKFGNSSELLQSKNYLKDMEDKQS</sequence>
<dbReference type="InterPro" id="IPR027074">
    <property type="entry name" value="Integrator_9su"/>
</dbReference>
<protein>
    <submittedName>
        <fullName evidence="3">Uncharacterized protein</fullName>
    </submittedName>
</protein>
<dbReference type="Proteomes" id="UP000325577">
    <property type="component" value="Linkage Group LG1"/>
</dbReference>
<dbReference type="AlphaFoldDB" id="A0A5J5BVR2"/>
<keyword evidence="4" id="KW-1185">Reference proteome</keyword>
<dbReference type="PANTHER" id="PTHR46094">
    <property type="entry name" value="INTEGRATOR COMPLEX SUBUNIT 9"/>
    <property type="match status" value="1"/>
</dbReference>
<keyword evidence="2" id="KW-0539">Nucleus</keyword>
<dbReference type="OrthoDB" id="5600060at2759"/>
<dbReference type="PANTHER" id="PTHR46094:SF1">
    <property type="entry name" value="INTEGRATOR COMPLEX SUBUNIT 9"/>
    <property type="match status" value="1"/>
</dbReference>
<gene>
    <name evidence="3" type="ORF">F0562_003337</name>
</gene>
<accession>A0A5J5BVR2</accession>
<reference evidence="3 4" key="1">
    <citation type="submission" date="2019-09" db="EMBL/GenBank/DDBJ databases">
        <title>A chromosome-level genome assembly of the Chinese tupelo Nyssa sinensis.</title>
        <authorList>
            <person name="Yang X."/>
            <person name="Kang M."/>
            <person name="Yang Y."/>
            <person name="Xiong H."/>
            <person name="Wang M."/>
            <person name="Zhang Z."/>
            <person name="Wang Z."/>
            <person name="Wu H."/>
            <person name="Ma T."/>
            <person name="Liu J."/>
            <person name="Xi Z."/>
        </authorList>
    </citation>
    <scope>NUCLEOTIDE SEQUENCE [LARGE SCALE GENOMIC DNA]</scope>
    <source>
        <strain evidence="3">J267</strain>
        <tissue evidence="3">Leaf</tissue>
    </source>
</reference>
<evidence type="ECO:0000313" key="4">
    <source>
        <dbReference type="Proteomes" id="UP000325577"/>
    </source>
</evidence>
<comment type="subcellular location">
    <subcellularLocation>
        <location evidence="1">Nucleus</location>
    </subcellularLocation>
</comment>